<dbReference type="EMBL" id="AKHW03002184">
    <property type="protein sequence ID" value="KYO39819.1"/>
    <property type="molecule type" value="Genomic_DNA"/>
</dbReference>
<organism evidence="2 3">
    <name type="scientific">Alligator mississippiensis</name>
    <name type="common">American alligator</name>
    <dbReference type="NCBI Taxonomy" id="8496"/>
    <lineage>
        <taxon>Eukaryota</taxon>
        <taxon>Metazoa</taxon>
        <taxon>Chordata</taxon>
        <taxon>Craniata</taxon>
        <taxon>Vertebrata</taxon>
        <taxon>Euteleostomi</taxon>
        <taxon>Archelosauria</taxon>
        <taxon>Archosauria</taxon>
        <taxon>Crocodylia</taxon>
        <taxon>Alligatoridae</taxon>
        <taxon>Alligatorinae</taxon>
        <taxon>Alligator</taxon>
    </lineage>
</organism>
<dbReference type="Proteomes" id="UP000050525">
    <property type="component" value="Unassembled WGS sequence"/>
</dbReference>
<proteinExistence type="predicted"/>
<protein>
    <submittedName>
        <fullName evidence="2">Uncharacterized protein</fullName>
    </submittedName>
</protein>
<gene>
    <name evidence="2" type="ORF">Y1Q_0006697</name>
</gene>
<sequence length="232" mass="26110">MPDPVREDPMNRQMEEAQAPETDIENLEDGIFVPEPACEVEVIAEERPRTNLPNTSIIKDPKEFFGYLISPAYEISSCDFIDDEAVCMSWKHTKERYTVSDNTNIFIACFTTAYARLELYELLDSLQDRCLYHDTDSVIFVSLKGGWNPSLGDYLGELTSEISPDEHITEFVLASPKTYGYKLSGGKVCLKVKEITLNVANSEKVNFETLRYLVLGYGANPAGDTPKTIVIQ</sequence>
<feature type="compositionally biased region" description="Basic and acidic residues" evidence="1">
    <location>
        <begin position="1"/>
        <end position="15"/>
    </location>
</feature>
<dbReference type="PANTHER" id="PTHR33568:SF3">
    <property type="entry name" value="DNA-DIRECTED DNA POLYMERASE"/>
    <property type="match status" value="1"/>
</dbReference>
<evidence type="ECO:0000256" key="1">
    <source>
        <dbReference type="SAM" id="MobiDB-lite"/>
    </source>
</evidence>
<reference evidence="2 3" key="1">
    <citation type="journal article" date="2012" name="Genome Biol.">
        <title>Sequencing three crocodilian genomes to illuminate the evolution of archosaurs and amniotes.</title>
        <authorList>
            <person name="St John J.A."/>
            <person name="Braun E.L."/>
            <person name="Isberg S.R."/>
            <person name="Miles L.G."/>
            <person name="Chong A.Y."/>
            <person name="Gongora J."/>
            <person name="Dalzell P."/>
            <person name="Moran C."/>
            <person name="Bed'hom B."/>
            <person name="Abzhanov A."/>
            <person name="Burgess S.C."/>
            <person name="Cooksey A.M."/>
            <person name="Castoe T.A."/>
            <person name="Crawford N.G."/>
            <person name="Densmore L.D."/>
            <person name="Drew J.C."/>
            <person name="Edwards S.V."/>
            <person name="Faircloth B.C."/>
            <person name="Fujita M.K."/>
            <person name="Greenwold M.J."/>
            <person name="Hoffmann F.G."/>
            <person name="Howard J.M."/>
            <person name="Iguchi T."/>
            <person name="Janes D.E."/>
            <person name="Khan S.Y."/>
            <person name="Kohno S."/>
            <person name="de Koning A.J."/>
            <person name="Lance S.L."/>
            <person name="McCarthy F.M."/>
            <person name="McCormack J.E."/>
            <person name="Merchant M.E."/>
            <person name="Peterson D.G."/>
            <person name="Pollock D.D."/>
            <person name="Pourmand N."/>
            <person name="Raney B.J."/>
            <person name="Roessler K.A."/>
            <person name="Sanford J.R."/>
            <person name="Sawyer R.H."/>
            <person name="Schmidt C.J."/>
            <person name="Triplett E.W."/>
            <person name="Tuberville T.D."/>
            <person name="Venegas-Anaya M."/>
            <person name="Howard J.T."/>
            <person name="Jarvis E.D."/>
            <person name="Guillette L.J.Jr."/>
            <person name="Glenn T.C."/>
            <person name="Green R.E."/>
            <person name="Ray D.A."/>
        </authorList>
    </citation>
    <scope>NUCLEOTIDE SEQUENCE [LARGE SCALE GENOMIC DNA]</scope>
    <source>
        <strain evidence="2">KSC_2009_1</strain>
    </source>
</reference>
<feature type="region of interest" description="Disordered" evidence="1">
    <location>
        <begin position="1"/>
        <end position="20"/>
    </location>
</feature>
<comment type="caution">
    <text evidence="2">The sequence shown here is derived from an EMBL/GenBank/DDBJ whole genome shotgun (WGS) entry which is preliminary data.</text>
</comment>
<dbReference type="PANTHER" id="PTHR33568">
    <property type="entry name" value="DNA POLYMERASE"/>
    <property type="match status" value="1"/>
</dbReference>
<dbReference type="InterPro" id="IPR043502">
    <property type="entry name" value="DNA/RNA_pol_sf"/>
</dbReference>
<keyword evidence="3" id="KW-1185">Reference proteome</keyword>
<dbReference type="SUPFAM" id="SSF56672">
    <property type="entry name" value="DNA/RNA polymerases"/>
    <property type="match status" value="1"/>
</dbReference>
<evidence type="ECO:0000313" key="2">
    <source>
        <dbReference type="EMBL" id="KYO39819.1"/>
    </source>
</evidence>
<accession>A0A151NT94</accession>
<dbReference type="InterPro" id="IPR023211">
    <property type="entry name" value="DNA_pol_palm_dom_sf"/>
</dbReference>
<dbReference type="Gene3D" id="3.90.1600.10">
    <property type="entry name" value="Palm domain of DNA polymerase"/>
    <property type="match status" value="1"/>
</dbReference>
<evidence type="ECO:0000313" key="3">
    <source>
        <dbReference type="Proteomes" id="UP000050525"/>
    </source>
</evidence>
<dbReference type="AlphaFoldDB" id="A0A151NT94"/>
<name>A0A151NT94_ALLMI</name>